<evidence type="ECO:0000313" key="2">
    <source>
        <dbReference type="Proteomes" id="UP000823617"/>
    </source>
</evidence>
<sequence length="419" mass="44585">MKNYALLAIAAVGTLAACSKNEVAPSQPELEYSGDPVAVQFGVASPAALTKATGTVGGLAGAENVWNKQTLYVFGFDRTITDFTNAASTDPDELNKAFIWHVASEAPDGVESGAIVVENSDPDGDGQPNPGAEEPFYYDGNTVYDFYGYHIDDAYWDGNATSDQPVPVAEADRIYVPFKIDGGQDLMVAKADPAADILGTDVINPENAYSAYAARRGVQPDLLFKHQLARFTFEIKAGSQSADAIQVEALSLYSKTTGKLVVVSKDEAELGIPTADLEEAQDWLELRQRNADTGELEPLTPVGPASFNVTPDAEQTATAIGESILAIPGEASYQIQLTLGDKAGTQLTPIDPQTYTINASDLEKDGANLGAAAFEAGKSYKITIVIYGLEEVKITASLQAWEDGGETVIDPDKPQFPEE</sequence>
<dbReference type="InterPro" id="IPR025049">
    <property type="entry name" value="Mfa-like_1"/>
</dbReference>
<dbReference type="Proteomes" id="UP000823617">
    <property type="component" value="Unassembled WGS sequence"/>
</dbReference>
<reference evidence="1" key="1">
    <citation type="submission" date="2020-10" db="EMBL/GenBank/DDBJ databases">
        <authorList>
            <person name="Gilroy R."/>
        </authorList>
    </citation>
    <scope>NUCLEOTIDE SEQUENCE</scope>
    <source>
        <strain evidence="1">B1-3475</strain>
    </source>
</reference>
<proteinExistence type="predicted"/>
<dbReference type="CDD" id="cd13121">
    <property type="entry name" value="BF2867_like_C"/>
    <property type="match status" value="1"/>
</dbReference>
<organism evidence="1 2">
    <name type="scientific">Candidatus Cryptobacteroides intestinigallinarum</name>
    <dbReference type="NCBI Taxonomy" id="2840767"/>
    <lineage>
        <taxon>Bacteria</taxon>
        <taxon>Pseudomonadati</taxon>
        <taxon>Bacteroidota</taxon>
        <taxon>Bacteroidia</taxon>
        <taxon>Bacteroidales</taxon>
        <taxon>Candidatus Cryptobacteroides</taxon>
    </lineage>
</organism>
<comment type="caution">
    <text evidence="1">The sequence shown here is derived from an EMBL/GenBank/DDBJ whole genome shotgun (WGS) entry which is preliminary data.</text>
</comment>
<dbReference type="EMBL" id="JADIMK010000102">
    <property type="protein sequence ID" value="MBO8456582.1"/>
    <property type="molecule type" value="Genomic_DNA"/>
</dbReference>
<dbReference type="PROSITE" id="PS51257">
    <property type="entry name" value="PROKAR_LIPOPROTEIN"/>
    <property type="match status" value="1"/>
</dbReference>
<evidence type="ECO:0000313" key="1">
    <source>
        <dbReference type="EMBL" id="MBO8456582.1"/>
    </source>
</evidence>
<dbReference type="AlphaFoldDB" id="A0A9D9HMI2"/>
<dbReference type="Pfam" id="PF13149">
    <property type="entry name" value="Mfa_like_1"/>
    <property type="match status" value="1"/>
</dbReference>
<reference evidence="1" key="2">
    <citation type="journal article" date="2021" name="PeerJ">
        <title>Extensive microbial diversity within the chicken gut microbiome revealed by metagenomics and culture.</title>
        <authorList>
            <person name="Gilroy R."/>
            <person name="Ravi A."/>
            <person name="Getino M."/>
            <person name="Pursley I."/>
            <person name="Horton D.L."/>
            <person name="Alikhan N.F."/>
            <person name="Baker D."/>
            <person name="Gharbi K."/>
            <person name="Hall N."/>
            <person name="Watson M."/>
            <person name="Adriaenssens E.M."/>
            <person name="Foster-Nyarko E."/>
            <person name="Jarju S."/>
            <person name="Secka A."/>
            <person name="Antonio M."/>
            <person name="Oren A."/>
            <person name="Chaudhuri R.R."/>
            <person name="La Ragione R."/>
            <person name="Hildebrand F."/>
            <person name="Pallen M.J."/>
        </authorList>
    </citation>
    <scope>NUCLEOTIDE SEQUENCE</scope>
    <source>
        <strain evidence="1">B1-3475</strain>
    </source>
</reference>
<name>A0A9D9HMI2_9BACT</name>
<gene>
    <name evidence="1" type="ORF">IAC08_09325</name>
</gene>
<dbReference type="Gene3D" id="2.60.40.2630">
    <property type="match status" value="1"/>
</dbReference>
<accession>A0A9D9HMI2</accession>
<protein>
    <submittedName>
        <fullName evidence="1">Fimbrillin family protein</fullName>
    </submittedName>
</protein>